<proteinExistence type="predicted"/>
<evidence type="ECO:0000313" key="1">
    <source>
        <dbReference type="EMBL" id="CAB4043117.1"/>
    </source>
</evidence>
<dbReference type="SUPFAM" id="SSF52266">
    <property type="entry name" value="SGNH hydrolase"/>
    <property type="match status" value="1"/>
</dbReference>
<dbReference type="GO" id="GO:0003964">
    <property type="term" value="F:RNA-directed DNA polymerase activity"/>
    <property type="evidence" value="ECO:0007669"/>
    <property type="project" value="UniProtKB-KW"/>
</dbReference>
<keyword evidence="1" id="KW-0808">Transferase</keyword>
<dbReference type="AlphaFoldDB" id="A0A7D9M676"/>
<gene>
    <name evidence="1" type="ORF">PACLA_8A020743</name>
</gene>
<dbReference type="Gene3D" id="3.40.50.12690">
    <property type="match status" value="1"/>
</dbReference>
<keyword evidence="1" id="KW-0548">Nucleotidyltransferase</keyword>
<comment type="caution">
    <text evidence="1">The sequence shown here is derived from an EMBL/GenBank/DDBJ whole genome shotgun (WGS) entry which is preliminary data.</text>
</comment>
<dbReference type="Proteomes" id="UP001152795">
    <property type="component" value="Unassembled WGS sequence"/>
</dbReference>
<accession>A0A7D9M676</accession>
<dbReference type="InterPro" id="IPR036691">
    <property type="entry name" value="Endo/exonu/phosph_ase_sf"/>
</dbReference>
<organism evidence="1 2">
    <name type="scientific">Paramuricea clavata</name>
    <name type="common">Red gorgonian</name>
    <name type="synonym">Violescent sea-whip</name>
    <dbReference type="NCBI Taxonomy" id="317549"/>
    <lineage>
        <taxon>Eukaryota</taxon>
        <taxon>Metazoa</taxon>
        <taxon>Cnidaria</taxon>
        <taxon>Anthozoa</taxon>
        <taxon>Octocorallia</taxon>
        <taxon>Malacalcyonacea</taxon>
        <taxon>Plexauridae</taxon>
        <taxon>Paramuricea</taxon>
    </lineage>
</organism>
<reference evidence="1" key="1">
    <citation type="submission" date="2020-04" db="EMBL/GenBank/DDBJ databases">
        <authorList>
            <person name="Alioto T."/>
            <person name="Alioto T."/>
            <person name="Gomez Garrido J."/>
        </authorList>
    </citation>
    <scope>NUCLEOTIDE SEQUENCE</scope>
    <source>
        <strain evidence="1">A484AB</strain>
    </source>
</reference>
<keyword evidence="2" id="KW-1185">Reference proteome</keyword>
<name>A0A7D9M676_PARCT</name>
<sequence length="498" mass="55379">MVQLKLEHPTIWAAINGIKDTLKIKLDEKSSVEESKLAKIEAELCKVRADYKCEIEKLNAKYSELSLEQESTKFVLESRLKEAEFKLKETKSEVGNLKENIQSLKYDNNFLLDILQSNESIWSKPKRTCPSKSILDRAELSILNTFGSLEADETNVVERATYNEVDATCSSTNQDESVVIENETTNSAVDEVTRGETEPQANVTDYRNSQKRKFKASKKTLLVGDSMTKHICNQKVGRACRGSSKCYTYSGATVSTLETKLDSIMANESFSNLIIHVGTNDLVHKPAEAVAGDLENLVMKFKGCTNNIAISSVIMRNDEEVYEQISASDEGKSFSDVGSSPKSCNIHDKEAMSLENLQNEFSGTAPVIDNTCMLDINSEINSQSTCDKSPSNYDPLSNIKALKGFKIAALNIASLVSHIDELKMVMSSQTLDILAINETRLDSTIADKDISIIGYNVVRKDRNRHGGGVLLYVKETWNFLTKQITSDIDLEILTIEII</sequence>
<protein>
    <submittedName>
        <fullName evidence="1">RNA-directed DNA polymerase from transposon BS</fullName>
    </submittedName>
</protein>
<keyword evidence="1" id="KW-0695">RNA-directed DNA polymerase</keyword>
<evidence type="ECO:0000313" key="2">
    <source>
        <dbReference type="Proteomes" id="UP001152795"/>
    </source>
</evidence>
<feature type="non-terminal residue" evidence="1">
    <location>
        <position position="1"/>
    </location>
</feature>
<dbReference type="Gene3D" id="3.60.10.10">
    <property type="entry name" value="Endonuclease/exonuclease/phosphatase"/>
    <property type="match status" value="1"/>
</dbReference>
<dbReference type="EMBL" id="CACRXK020031546">
    <property type="protein sequence ID" value="CAB4043117.1"/>
    <property type="molecule type" value="Genomic_DNA"/>
</dbReference>